<accession>A0A4Y8Q302</accession>
<dbReference type="AlphaFoldDB" id="A0A4Y8Q302"/>
<proteinExistence type="predicted"/>
<evidence type="ECO:0000313" key="3">
    <source>
        <dbReference type="Proteomes" id="UP000298246"/>
    </source>
</evidence>
<name>A0A4Y8Q302_9BACL</name>
<dbReference type="Proteomes" id="UP000298246">
    <property type="component" value="Unassembled WGS sequence"/>
</dbReference>
<reference evidence="2 3" key="1">
    <citation type="submission" date="2017-03" db="EMBL/GenBank/DDBJ databases">
        <title>Isolation of Levoglucosan Utilizing Bacteria.</title>
        <authorList>
            <person name="Arya A.S."/>
        </authorList>
    </citation>
    <scope>NUCLEOTIDE SEQUENCE [LARGE SCALE GENOMIC DNA]</scope>
    <source>
        <strain evidence="2 3">MEC069</strain>
    </source>
</reference>
<keyword evidence="3" id="KW-1185">Reference proteome</keyword>
<evidence type="ECO:0008006" key="4">
    <source>
        <dbReference type="Google" id="ProtNLM"/>
    </source>
</evidence>
<evidence type="ECO:0000313" key="2">
    <source>
        <dbReference type="EMBL" id="TFE88255.1"/>
    </source>
</evidence>
<comment type="caution">
    <text evidence="2">The sequence shown here is derived from an EMBL/GenBank/DDBJ whole genome shotgun (WGS) entry which is preliminary data.</text>
</comment>
<dbReference type="OrthoDB" id="5751230at2"/>
<feature type="region of interest" description="Disordered" evidence="1">
    <location>
        <begin position="132"/>
        <end position="156"/>
    </location>
</feature>
<evidence type="ECO:0000256" key="1">
    <source>
        <dbReference type="SAM" id="MobiDB-lite"/>
    </source>
</evidence>
<sequence>MFPQVRTHSQYQHFVVHQLRLHYPRGFLPFIAKDLPLLLKFWLTDLSGTAALLQHTFHVKGPIPHDPANLLRSYLLMLQMKEVSVTRWVAGLHRCDFFAILSGFEPGHIPGVGTFYDFFRRLWSSPKAHLTGRMKPALSKPPKGKKGEKAPTTSTGKVERLAARIAKYPLSRVTSPCDTLFALFREQFLMISASLGLLGDVQNLSIAADGTPLRTSAFPRSKRLCDCREKGFPSCSCKRLYTQPDCDVGWDSSRECYFHGYHLYMLTAADSKHDLPLYPRLHRASRHDSISILVSSGEFSSRFPGWAWKKVLLDAAHDAMPIYRHFLDKQVEPFIDLNKRKAGILKYKDDISLSPHGIPICKKGLEMKSDGFDYARRRRKYRCPLVKNRVLTCDTPCSNASCGRTIYLYAKDNPRLFPPVARGSEEWKRIYSRRTTVERCNKREKVDYMLEAAKHRSTRMWTIRLYGIMMCQHMDAWAEERTLDLQSILFAA</sequence>
<dbReference type="EMBL" id="MYFO01000010">
    <property type="protein sequence ID" value="TFE88255.1"/>
    <property type="molecule type" value="Genomic_DNA"/>
</dbReference>
<dbReference type="RefSeq" id="WP_134752318.1">
    <property type="nucleotide sequence ID" value="NZ_MYFO02000004.1"/>
</dbReference>
<organism evidence="2 3">
    <name type="scientific">Paenibacillus athensensis</name>
    <dbReference type="NCBI Taxonomy" id="1967502"/>
    <lineage>
        <taxon>Bacteria</taxon>
        <taxon>Bacillati</taxon>
        <taxon>Bacillota</taxon>
        <taxon>Bacilli</taxon>
        <taxon>Bacillales</taxon>
        <taxon>Paenibacillaceae</taxon>
        <taxon>Paenibacillus</taxon>
    </lineage>
</organism>
<protein>
    <recommendedName>
        <fullName evidence="4">Transposase</fullName>
    </recommendedName>
</protein>
<gene>
    <name evidence="2" type="ORF">B5M42_10010</name>
</gene>